<keyword evidence="7 10" id="KW-0175">Coiled coil</keyword>
<keyword evidence="4" id="KW-0256">Endoplasmic reticulum</keyword>
<comment type="similarity">
    <text evidence="9">Belongs to the SEC20 family.</text>
</comment>
<dbReference type="GO" id="GO:0005789">
    <property type="term" value="C:endoplasmic reticulum membrane"/>
    <property type="evidence" value="ECO:0007669"/>
    <property type="project" value="UniProtKB-SubCell"/>
</dbReference>
<feature type="transmembrane region" description="Helical" evidence="12">
    <location>
        <begin position="240"/>
        <end position="260"/>
    </location>
</feature>
<dbReference type="EMBL" id="VIFY01000027">
    <property type="protein sequence ID" value="TQB74805.1"/>
    <property type="molecule type" value="Genomic_DNA"/>
</dbReference>
<gene>
    <name evidence="14" type="ORF">MPDQ_004247</name>
</gene>
<evidence type="ECO:0000313" key="14">
    <source>
        <dbReference type="EMBL" id="TQB74805.1"/>
    </source>
</evidence>
<dbReference type="Pfam" id="PF03908">
    <property type="entry name" value="Sec20"/>
    <property type="match status" value="1"/>
</dbReference>
<feature type="transmembrane region" description="Helical" evidence="12">
    <location>
        <begin position="210"/>
        <end position="228"/>
    </location>
</feature>
<keyword evidence="3 12" id="KW-0812">Transmembrane</keyword>
<keyword evidence="8 12" id="KW-0472">Membrane</keyword>
<dbReference type="AlphaFoldDB" id="A0A507R1I8"/>
<evidence type="ECO:0000313" key="15">
    <source>
        <dbReference type="Proteomes" id="UP000319663"/>
    </source>
</evidence>
<accession>A0A507R1I8</accession>
<proteinExistence type="inferred from homology"/>
<keyword evidence="5" id="KW-0931">ER-Golgi transport</keyword>
<evidence type="ECO:0000256" key="7">
    <source>
        <dbReference type="ARBA" id="ARBA00023054"/>
    </source>
</evidence>
<evidence type="ECO:0000256" key="11">
    <source>
        <dbReference type="SAM" id="MobiDB-lite"/>
    </source>
</evidence>
<dbReference type="GO" id="GO:0006890">
    <property type="term" value="P:retrograde vesicle-mediated transport, Golgi to endoplasmic reticulum"/>
    <property type="evidence" value="ECO:0007669"/>
    <property type="project" value="InterPro"/>
</dbReference>
<evidence type="ECO:0000256" key="8">
    <source>
        <dbReference type="ARBA" id="ARBA00023136"/>
    </source>
</evidence>
<comment type="caution">
    <text evidence="14">The sequence shown here is derived from an EMBL/GenBank/DDBJ whole genome shotgun (WGS) entry which is preliminary data.</text>
</comment>
<dbReference type="PANTHER" id="PTHR12825">
    <property type="entry name" value="BNIP1-RELATED"/>
    <property type="match status" value="1"/>
</dbReference>
<keyword evidence="2" id="KW-0813">Transport</keyword>
<dbReference type="STRING" id="5098.A0A507R1I8"/>
<dbReference type="PANTHER" id="PTHR12825:SF0">
    <property type="entry name" value="VESICLE TRANSPORT PROTEIN SEC20"/>
    <property type="match status" value="1"/>
</dbReference>
<dbReference type="InterPro" id="IPR005606">
    <property type="entry name" value="Sec20"/>
</dbReference>
<comment type="subcellular location">
    <subcellularLocation>
        <location evidence="1">Endoplasmic reticulum membrane</location>
        <topology evidence="1">Single-pass type IV membrane protein</topology>
    </subcellularLocation>
</comment>
<evidence type="ECO:0000256" key="12">
    <source>
        <dbReference type="SAM" id="Phobius"/>
    </source>
</evidence>
<dbReference type="Proteomes" id="UP000319663">
    <property type="component" value="Unassembled WGS sequence"/>
</dbReference>
<reference evidence="14 15" key="1">
    <citation type="submission" date="2019-06" db="EMBL/GenBank/DDBJ databases">
        <title>Wine fermentation using esterase from Monascus purpureus.</title>
        <authorList>
            <person name="Geng C."/>
            <person name="Zhang Y."/>
        </authorList>
    </citation>
    <scope>NUCLEOTIDE SEQUENCE [LARGE SCALE GENOMIC DNA]</scope>
    <source>
        <strain evidence="14">HQ1</strain>
    </source>
</reference>
<evidence type="ECO:0000256" key="6">
    <source>
        <dbReference type="ARBA" id="ARBA00022989"/>
    </source>
</evidence>
<feature type="region of interest" description="Disordered" evidence="11">
    <location>
        <begin position="322"/>
        <end position="366"/>
    </location>
</feature>
<feature type="compositionally biased region" description="Basic and acidic residues" evidence="11">
    <location>
        <begin position="336"/>
        <end position="366"/>
    </location>
</feature>
<name>A0A507R1I8_MONPU</name>
<evidence type="ECO:0000256" key="10">
    <source>
        <dbReference type="SAM" id="Coils"/>
    </source>
</evidence>
<feature type="domain" description="Sec20 C-terminal" evidence="13">
    <location>
        <begin position="142"/>
        <end position="231"/>
    </location>
</feature>
<evidence type="ECO:0000256" key="9">
    <source>
        <dbReference type="ARBA" id="ARBA00037934"/>
    </source>
</evidence>
<keyword evidence="6 12" id="KW-1133">Transmembrane helix</keyword>
<dbReference type="InterPro" id="IPR056173">
    <property type="entry name" value="Sec20_C"/>
</dbReference>
<evidence type="ECO:0000256" key="3">
    <source>
        <dbReference type="ARBA" id="ARBA00022692"/>
    </source>
</evidence>
<sequence length="366" mass="41617">MHPLITRLWNFTTAIGQGDQARLELGAEIHTRLKEAEEEMELLRVEIEALEPIPENRRRGANNEEKEAERERIVSLAGRLEEDLKRTRGEFRRAQLQAKRNAELAKRKERELLFSRSANAEAEGVRQTSEKLTQDELMVNASNDVTSALKRTYYLMQAELSRSQFAQQTLEQSNAALASLSESYGGLDSLLSSSRSLVGSLLRSQKSDTWYLETAFYVLVGTIIWLIFRRILYGPFWWLVWFPMRLIARFTLAVLGAVGLTSTNALQSSATASLSSTLTPGFVHKTEVPAIESVTGSASWNQEPVTTEGDRLIDRIGKMATGEAEMEETNVDDISPEERKRQEEMPRNSKKRMYEEVINENRRDEL</sequence>
<evidence type="ECO:0000256" key="2">
    <source>
        <dbReference type="ARBA" id="ARBA00022448"/>
    </source>
</evidence>
<evidence type="ECO:0000256" key="1">
    <source>
        <dbReference type="ARBA" id="ARBA00004163"/>
    </source>
</evidence>
<dbReference type="GO" id="GO:0005484">
    <property type="term" value="F:SNAP receptor activity"/>
    <property type="evidence" value="ECO:0007669"/>
    <property type="project" value="InterPro"/>
</dbReference>
<protein>
    <recommendedName>
        <fullName evidence="13">Sec20 C-terminal domain-containing protein</fullName>
    </recommendedName>
</protein>
<organism evidence="14 15">
    <name type="scientific">Monascus purpureus</name>
    <name type="common">Red mold</name>
    <name type="synonym">Monascus anka</name>
    <dbReference type="NCBI Taxonomy" id="5098"/>
    <lineage>
        <taxon>Eukaryota</taxon>
        <taxon>Fungi</taxon>
        <taxon>Dikarya</taxon>
        <taxon>Ascomycota</taxon>
        <taxon>Pezizomycotina</taxon>
        <taxon>Eurotiomycetes</taxon>
        <taxon>Eurotiomycetidae</taxon>
        <taxon>Eurotiales</taxon>
        <taxon>Aspergillaceae</taxon>
        <taxon>Monascus</taxon>
    </lineage>
</organism>
<evidence type="ECO:0000256" key="4">
    <source>
        <dbReference type="ARBA" id="ARBA00022824"/>
    </source>
</evidence>
<evidence type="ECO:0000259" key="13">
    <source>
        <dbReference type="Pfam" id="PF03908"/>
    </source>
</evidence>
<feature type="compositionally biased region" description="Acidic residues" evidence="11">
    <location>
        <begin position="324"/>
        <end position="335"/>
    </location>
</feature>
<keyword evidence="15" id="KW-1185">Reference proteome</keyword>
<dbReference type="GO" id="GO:0031201">
    <property type="term" value="C:SNARE complex"/>
    <property type="evidence" value="ECO:0007669"/>
    <property type="project" value="TreeGrafter"/>
</dbReference>
<evidence type="ECO:0000256" key="5">
    <source>
        <dbReference type="ARBA" id="ARBA00022892"/>
    </source>
</evidence>
<feature type="coiled-coil region" evidence="10">
    <location>
        <begin position="26"/>
        <end position="97"/>
    </location>
</feature>